<gene>
    <name evidence="2" type="primary">acrE_1</name>
    <name evidence="2" type="ORF">GALL_191030</name>
</gene>
<dbReference type="InterPro" id="IPR006143">
    <property type="entry name" value="RND_pump_MFP"/>
</dbReference>
<dbReference type="GO" id="GO:1990281">
    <property type="term" value="C:efflux pump complex"/>
    <property type="evidence" value="ECO:0007669"/>
    <property type="project" value="TreeGrafter"/>
</dbReference>
<dbReference type="InterPro" id="IPR058625">
    <property type="entry name" value="MdtA-like_BSH"/>
</dbReference>
<accession>A0A1J5SF81</accession>
<dbReference type="AlphaFoldDB" id="A0A1J5SF81"/>
<dbReference type="EMBL" id="MLJW01000113">
    <property type="protein sequence ID" value="OIQ98861.1"/>
    <property type="molecule type" value="Genomic_DNA"/>
</dbReference>
<evidence type="ECO:0000313" key="2">
    <source>
        <dbReference type="EMBL" id="OIQ98861.1"/>
    </source>
</evidence>
<reference evidence="2" key="1">
    <citation type="submission" date="2016-10" db="EMBL/GenBank/DDBJ databases">
        <title>Sequence of Gallionella enrichment culture.</title>
        <authorList>
            <person name="Poehlein A."/>
            <person name="Muehling M."/>
            <person name="Daniel R."/>
        </authorList>
    </citation>
    <scope>NUCLEOTIDE SEQUENCE</scope>
</reference>
<organism evidence="2">
    <name type="scientific">mine drainage metagenome</name>
    <dbReference type="NCBI Taxonomy" id="410659"/>
    <lineage>
        <taxon>unclassified sequences</taxon>
        <taxon>metagenomes</taxon>
        <taxon>ecological metagenomes</taxon>
    </lineage>
</organism>
<dbReference type="NCBIfam" id="TIGR01730">
    <property type="entry name" value="RND_mfp"/>
    <property type="match status" value="1"/>
</dbReference>
<dbReference type="Gene3D" id="1.10.287.470">
    <property type="entry name" value="Helix hairpin bin"/>
    <property type="match status" value="1"/>
</dbReference>
<dbReference type="Pfam" id="PF25917">
    <property type="entry name" value="BSH_RND"/>
    <property type="match status" value="1"/>
</dbReference>
<evidence type="ECO:0000259" key="1">
    <source>
        <dbReference type="Pfam" id="PF25917"/>
    </source>
</evidence>
<protein>
    <submittedName>
        <fullName evidence="2">Multidrug export protein AcrE</fullName>
    </submittedName>
</protein>
<dbReference type="GO" id="GO:0015562">
    <property type="term" value="F:efflux transmembrane transporter activity"/>
    <property type="evidence" value="ECO:0007669"/>
    <property type="project" value="TreeGrafter"/>
</dbReference>
<proteinExistence type="predicted"/>
<dbReference type="PANTHER" id="PTHR30469:SF15">
    <property type="entry name" value="HLYD FAMILY OF SECRETION PROTEINS"/>
    <property type="match status" value="1"/>
</dbReference>
<sequence length="363" mass="37996">MNRRLILIPAAAALVVGAAALHHLRLKQKEDAPLAAEPLVAVRVAPVASERVVSSRHVLGTVLGADEADVAPRVMAQVLSIDVREGDRVRAGQTLATLDDSEARDAVAEARAALAAANAAYLAQHDATARDRTLFAAKAISREQWDRSLAADAAVTSQREAASRRLNSARTRLAYFHVTAPADGVVARRLADPGDLALPGKPLFKFVRQASVRVRADLPPGDWPALHPGLPVVLSLGSEHIKAAVSRVFPSMGETHLATFEADVPNPPATLVSGAAVGVDVQLSAADGLAVPASALLESDRGAFVFTPSNGVVHTVKVRILERSLDKVLVAGDLRAGEPVIVAEPSRLMTLTGGMKVLVATGQ</sequence>
<comment type="caution">
    <text evidence="2">The sequence shown here is derived from an EMBL/GenBank/DDBJ whole genome shotgun (WGS) entry which is preliminary data.</text>
</comment>
<name>A0A1J5SF81_9ZZZZ</name>
<dbReference type="Gene3D" id="2.40.50.100">
    <property type="match status" value="1"/>
</dbReference>
<dbReference type="Gene3D" id="2.40.30.170">
    <property type="match status" value="1"/>
</dbReference>
<dbReference type="Gene3D" id="2.40.420.20">
    <property type="match status" value="1"/>
</dbReference>
<feature type="domain" description="Multidrug resistance protein MdtA-like barrel-sandwich hybrid" evidence="1">
    <location>
        <begin position="67"/>
        <end position="204"/>
    </location>
</feature>
<dbReference type="SUPFAM" id="SSF111369">
    <property type="entry name" value="HlyD-like secretion proteins"/>
    <property type="match status" value="1"/>
</dbReference>
<dbReference type="PANTHER" id="PTHR30469">
    <property type="entry name" value="MULTIDRUG RESISTANCE PROTEIN MDTA"/>
    <property type="match status" value="1"/>
</dbReference>